<evidence type="ECO:0000313" key="4">
    <source>
        <dbReference type="EMBL" id="AJA44247.1"/>
    </source>
</evidence>
<name>A0A0A7S035_FRIPE</name>
<accession>A0A0A7S035</accession>
<gene>
    <name evidence="4" type="ORF">FPB0191_00415</name>
</gene>
<sequence>MKTKILFFGQTRELIGLSDIEWEHLPCTVAELREQLSHQGDNWHYALTEKSCLCAVNKILVNDLHIVENGDEVAFFPPVTGG</sequence>
<reference evidence="4 5" key="1">
    <citation type="journal article" date="2014" name="Appl. Environ. Microbiol.">
        <title>Gut symbionts from distinct hosts exhibit genotoxic activity via divergent colibactin biosynthetic pathways.</title>
        <authorList>
            <person name="Engel P."/>
            <person name="Vizcaino M.I."/>
            <person name="Crawford J.M."/>
        </authorList>
    </citation>
    <scope>NUCLEOTIDE SEQUENCE [LARGE SCALE GENOMIC DNA]</scope>
    <source>
        <strain evidence="4 5">PEB0191</strain>
    </source>
</reference>
<dbReference type="InterPro" id="IPR016155">
    <property type="entry name" value="Mopterin_synth/thiamin_S_b"/>
</dbReference>
<dbReference type="KEGG" id="fpp:FPB0191_00415"/>
<dbReference type="HOGENOM" id="CLU_114601_4_0_6"/>
<dbReference type="GO" id="GO:0006777">
    <property type="term" value="P:Mo-molybdopterin cofactor biosynthetic process"/>
    <property type="evidence" value="ECO:0007669"/>
    <property type="project" value="InterPro"/>
</dbReference>
<dbReference type="Pfam" id="PF02597">
    <property type="entry name" value="ThiS"/>
    <property type="match status" value="1"/>
</dbReference>
<dbReference type="RefSeq" id="WP_039103636.1">
    <property type="nucleotide sequence ID" value="NZ_CAMLJH010000003.1"/>
</dbReference>
<evidence type="ECO:0000256" key="2">
    <source>
        <dbReference type="ARBA" id="ARBA00024200"/>
    </source>
</evidence>
<dbReference type="InterPro" id="IPR012675">
    <property type="entry name" value="Beta-grasp_dom_sf"/>
</dbReference>
<dbReference type="InterPro" id="IPR003749">
    <property type="entry name" value="ThiS/MoaD-like"/>
</dbReference>
<dbReference type="GO" id="GO:1990133">
    <property type="term" value="C:molybdopterin adenylyltransferase complex"/>
    <property type="evidence" value="ECO:0007669"/>
    <property type="project" value="TreeGrafter"/>
</dbReference>
<dbReference type="CDD" id="cd00754">
    <property type="entry name" value="Ubl_MoaD"/>
    <property type="match status" value="1"/>
</dbReference>
<dbReference type="InterPro" id="IPR044672">
    <property type="entry name" value="MOCS2A"/>
</dbReference>
<dbReference type="PANTHER" id="PTHR33359">
    <property type="entry name" value="MOLYBDOPTERIN SYNTHASE SULFUR CARRIER SUBUNIT"/>
    <property type="match status" value="1"/>
</dbReference>
<dbReference type="STRING" id="1267021.FPB0191_00415"/>
<dbReference type="UniPathway" id="UPA00344"/>
<dbReference type="AlphaFoldDB" id="A0A0A7S035"/>
<evidence type="ECO:0000256" key="1">
    <source>
        <dbReference type="ARBA" id="ARBA00022741"/>
    </source>
</evidence>
<comment type="similarity">
    <text evidence="2">Belongs to the MoaD family.</text>
</comment>
<dbReference type="Gene3D" id="3.10.20.30">
    <property type="match status" value="1"/>
</dbReference>
<dbReference type="SUPFAM" id="SSF54285">
    <property type="entry name" value="MoaD/ThiS"/>
    <property type="match status" value="1"/>
</dbReference>
<keyword evidence="5" id="KW-1185">Reference proteome</keyword>
<evidence type="ECO:0000256" key="3">
    <source>
        <dbReference type="ARBA" id="ARBA00024247"/>
    </source>
</evidence>
<keyword evidence="1" id="KW-0547">Nucleotide-binding</keyword>
<protein>
    <recommendedName>
        <fullName evidence="3">Molybdopterin synthase sulfur carrier subunit</fullName>
    </recommendedName>
</protein>
<evidence type="ECO:0000313" key="5">
    <source>
        <dbReference type="Proteomes" id="UP000030901"/>
    </source>
</evidence>
<proteinExistence type="inferred from homology"/>
<dbReference type="EMBL" id="CP009056">
    <property type="protein sequence ID" value="AJA44247.1"/>
    <property type="molecule type" value="Genomic_DNA"/>
</dbReference>
<organism evidence="4 5">
    <name type="scientific">Frischella perrara</name>
    <dbReference type="NCBI Taxonomy" id="1267021"/>
    <lineage>
        <taxon>Bacteria</taxon>
        <taxon>Pseudomonadati</taxon>
        <taxon>Pseudomonadota</taxon>
        <taxon>Gammaproteobacteria</taxon>
        <taxon>Orbales</taxon>
        <taxon>Orbaceae</taxon>
        <taxon>Frischella</taxon>
    </lineage>
</organism>
<dbReference type="OrthoDB" id="9801945at2"/>
<dbReference type="PANTHER" id="PTHR33359:SF1">
    <property type="entry name" value="MOLYBDOPTERIN SYNTHASE SULFUR CARRIER SUBUNIT"/>
    <property type="match status" value="1"/>
</dbReference>
<dbReference type="GO" id="GO:0000166">
    <property type="term" value="F:nucleotide binding"/>
    <property type="evidence" value="ECO:0007669"/>
    <property type="project" value="UniProtKB-KW"/>
</dbReference>
<dbReference type="Proteomes" id="UP000030901">
    <property type="component" value="Chromosome"/>
</dbReference>